<dbReference type="EMBL" id="KV454416">
    <property type="protein sequence ID" value="ODQ63116.1"/>
    <property type="molecule type" value="Genomic_DNA"/>
</dbReference>
<feature type="region of interest" description="Disordered" evidence="1">
    <location>
        <begin position="536"/>
        <end position="577"/>
    </location>
</feature>
<feature type="compositionally biased region" description="Basic residues" evidence="1">
    <location>
        <begin position="129"/>
        <end position="141"/>
    </location>
</feature>
<feature type="compositionally biased region" description="Basic residues" evidence="1">
    <location>
        <begin position="270"/>
        <end position="286"/>
    </location>
</feature>
<feature type="region of interest" description="Disordered" evidence="1">
    <location>
        <begin position="168"/>
        <end position="213"/>
    </location>
</feature>
<feature type="compositionally biased region" description="Low complexity" evidence="1">
    <location>
        <begin position="81"/>
        <end position="94"/>
    </location>
</feature>
<feature type="region of interest" description="Disordered" evidence="1">
    <location>
        <begin position="1"/>
        <end position="44"/>
    </location>
</feature>
<feature type="region of interest" description="Disordered" evidence="1">
    <location>
        <begin position="451"/>
        <end position="516"/>
    </location>
</feature>
<feature type="non-terminal residue" evidence="2">
    <location>
        <position position="633"/>
    </location>
</feature>
<proteinExistence type="predicted"/>
<feature type="compositionally biased region" description="Low complexity" evidence="1">
    <location>
        <begin position="554"/>
        <end position="570"/>
    </location>
</feature>
<feature type="region of interest" description="Disordered" evidence="1">
    <location>
        <begin position="246"/>
        <end position="286"/>
    </location>
</feature>
<feature type="compositionally biased region" description="Low complexity" evidence="1">
    <location>
        <begin position="25"/>
        <end position="39"/>
    </location>
</feature>
<accession>A0A1E3PCH8</accession>
<name>A0A1E3PCH8_9ASCO</name>
<feature type="region of interest" description="Disordered" evidence="1">
    <location>
        <begin position="64"/>
        <end position="94"/>
    </location>
</feature>
<feature type="compositionally biased region" description="Polar residues" evidence="1">
    <location>
        <begin position="620"/>
        <end position="633"/>
    </location>
</feature>
<feature type="compositionally biased region" description="Low complexity" evidence="1">
    <location>
        <begin position="466"/>
        <end position="478"/>
    </location>
</feature>
<evidence type="ECO:0000313" key="3">
    <source>
        <dbReference type="Proteomes" id="UP000095009"/>
    </source>
</evidence>
<dbReference type="AlphaFoldDB" id="A0A1E3PCH8"/>
<organism evidence="2 3">
    <name type="scientific">Nadsonia fulvescens var. elongata DSM 6958</name>
    <dbReference type="NCBI Taxonomy" id="857566"/>
    <lineage>
        <taxon>Eukaryota</taxon>
        <taxon>Fungi</taxon>
        <taxon>Dikarya</taxon>
        <taxon>Ascomycota</taxon>
        <taxon>Saccharomycotina</taxon>
        <taxon>Dipodascomycetes</taxon>
        <taxon>Dipodascales</taxon>
        <taxon>Dipodascales incertae sedis</taxon>
        <taxon>Nadsonia</taxon>
    </lineage>
</organism>
<protein>
    <submittedName>
        <fullName evidence="2">Uncharacterized protein</fullName>
    </submittedName>
</protein>
<feature type="region of interest" description="Disordered" evidence="1">
    <location>
        <begin position="120"/>
        <end position="150"/>
    </location>
</feature>
<keyword evidence="3" id="KW-1185">Reference proteome</keyword>
<sequence length="633" mass="70384">MNQPGSPNRVHKAISQNRTPRFSVTPSAAAPDIPAPTTTSLPHRKDGYALKRFYQNVCLRLSQSRKQGTRKIRQIAVRTKSSSPKSSYSHASPPLMVTNSLLSLSSSSMNANTAFVLKSYKPPSDLRRTPTRSRTLTRPKPHPPVPTSPLEKWKVKTMSLIAAIQCHNSTKPSNSRTSSLTRTRSRSLVGLESSLKNYPTKRPPLKKKNHTNSFKRYGVMAQDKLDDSFNFIGPVPPLPRWPTIPQETEQHRPETPVDLPGTRSAEGFKSKLRSKTKSMSKSKSIRRPHFSTIAPITTPATTITSAISPLPPKLTLRLDRAPTDFNELWKTIGGDNLNIDPNKLDLATPSPHKVYPSRARSLMKPAVRKFNKPLSHKRYHQISSIASPDSNNNSDLTSLFDLYAMSEDAYECINRLGNAPPSSSDSNFFNVNFLGGFPKLDLSLTMPTGFTRGCDESTGSETSAESPRSLGSMMSMSSRHSDYDTDSAKSFSSTPSADNNLPVPKPNKELPLPTESKIQQIPSVKRFSRSHDTISPRAVSMPLDPCKKPIYNEKIQPPKTPTKAPKSPTKLLNQTRRQPLYTRQHGDLILRKMFDEMAVLESNHLQRKMSPPPMAAPTSRRASMTVNLNKELP</sequence>
<feature type="region of interest" description="Disordered" evidence="1">
    <location>
        <begin position="606"/>
        <end position="633"/>
    </location>
</feature>
<dbReference type="Proteomes" id="UP000095009">
    <property type="component" value="Unassembled WGS sequence"/>
</dbReference>
<evidence type="ECO:0000256" key="1">
    <source>
        <dbReference type="SAM" id="MobiDB-lite"/>
    </source>
</evidence>
<gene>
    <name evidence="2" type="ORF">NADFUDRAFT_84592</name>
</gene>
<feature type="compositionally biased region" description="Low complexity" evidence="1">
    <location>
        <begin position="175"/>
        <end position="188"/>
    </location>
</feature>
<feature type="compositionally biased region" description="Polar residues" evidence="1">
    <location>
        <begin position="488"/>
        <end position="499"/>
    </location>
</feature>
<feature type="compositionally biased region" description="Polar residues" evidence="1">
    <location>
        <begin position="14"/>
        <end position="24"/>
    </location>
</feature>
<evidence type="ECO:0000313" key="2">
    <source>
        <dbReference type="EMBL" id="ODQ63116.1"/>
    </source>
</evidence>
<reference evidence="2 3" key="1">
    <citation type="journal article" date="2016" name="Proc. Natl. Acad. Sci. U.S.A.">
        <title>Comparative genomics of biotechnologically important yeasts.</title>
        <authorList>
            <person name="Riley R."/>
            <person name="Haridas S."/>
            <person name="Wolfe K.H."/>
            <person name="Lopes M.R."/>
            <person name="Hittinger C.T."/>
            <person name="Goeker M."/>
            <person name="Salamov A.A."/>
            <person name="Wisecaver J.H."/>
            <person name="Long T.M."/>
            <person name="Calvey C.H."/>
            <person name="Aerts A.L."/>
            <person name="Barry K.W."/>
            <person name="Choi C."/>
            <person name="Clum A."/>
            <person name="Coughlan A.Y."/>
            <person name="Deshpande S."/>
            <person name="Douglass A.P."/>
            <person name="Hanson S.J."/>
            <person name="Klenk H.-P."/>
            <person name="LaButti K.M."/>
            <person name="Lapidus A."/>
            <person name="Lindquist E.A."/>
            <person name="Lipzen A.M."/>
            <person name="Meier-Kolthoff J.P."/>
            <person name="Ohm R.A."/>
            <person name="Otillar R.P."/>
            <person name="Pangilinan J.L."/>
            <person name="Peng Y."/>
            <person name="Rokas A."/>
            <person name="Rosa C.A."/>
            <person name="Scheuner C."/>
            <person name="Sibirny A.A."/>
            <person name="Slot J.C."/>
            <person name="Stielow J.B."/>
            <person name="Sun H."/>
            <person name="Kurtzman C.P."/>
            <person name="Blackwell M."/>
            <person name="Grigoriev I.V."/>
            <person name="Jeffries T.W."/>
        </authorList>
    </citation>
    <scope>NUCLEOTIDE SEQUENCE [LARGE SCALE GENOMIC DNA]</scope>
    <source>
        <strain evidence="2 3">DSM 6958</strain>
    </source>
</reference>